<feature type="region of interest" description="Disordered" evidence="1">
    <location>
        <begin position="1"/>
        <end position="38"/>
    </location>
</feature>
<feature type="region of interest" description="Disordered" evidence="1">
    <location>
        <begin position="133"/>
        <end position="204"/>
    </location>
</feature>
<feature type="region of interest" description="Disordered" evidence="1">
    <location>
        <begin position="78"/>
        <end position="101"/>
    </location>
</feature>
<evidence type="ECO:0000256" key="1">
    <source>
        <dbReference type="SAM" id="MobiDB-lite"/>
    </source>
</evidence>
<evidence type="ECO:0000313" key="3">
    <source>
        <dbReference type="EMBL" id="TKX21037.1"/>
    </source>
</evidence>
<dbReference type="PANTHER" id="PTHR39465">
    <property type="entry name" value="DNA LIGASE D, 3'-PHOSPHOESTERASE DOMAIN"/>
    <property type="match status" value="1"/>
</dbReference>
<feature type="domain" description="DNA ligase D 3'-phosphoesterase" evidence="2">
    <location>
        <begin position="44"/>
        <end position="133"/>
    </location>
</feature>
<feature type="compositionally biased region" description="Low complexity" evidence="1">
    <location>
        <begin position="171"/>
        <end position="187"/>
    </location>
</feature>
<dbReference type="EMBL" id="PTQR01000082">
    <property type="protein sequence ID" value="TKX21037.1"/>
    <property type="molecule type" value="Genomic_DNA"/>
</dbReference>
<feature type="compositionally biased region" description="Low complexity" evidence="1">
    <location>
        <begin position="20"/>
        <end position="38"/>
    </location>
</feature>
<dbReference type="Proteomes" id="UP000308133">
    <property type="component" value="Unassembled WGS sequence"/>
</dbReference>
<dbReference type="AlphaFoldDB" id="A0A4U7B134"/>
<evidence type="ECO:0000313" key="4">
    <source>
        <dbReference type="Proteomes" id="UP000308133"/>
    </source>
</evidence>
<accession>A0A4U7B134</accession>
<dbReference type="Pfam" id="PF13298">
    <property type="entry name" value="LigD_N"/>
    <property type="match status" value="1"/>
</dbReference>
<protein>
    <recommendedName>
        <fullName evidence="2">DNA ligase D 3'-phosphoesterase domain-containing protein</fullName>
    </recommendedName>
</protein>
<dbReference type="PANTHER" id="PTHR39465:SF1">
    <property type="entry name" value="DNA LIGASE D 3'-PHOSPHOESTERASE DOMAIN-CONTAINING PROTEIN"/>
    <property type="match status" value="1"/>
</dbReference>
<name>A0A4U7B134_9PEZI</name>
<gene>
    <name evidence="3" type="ORF">C1H76_6577</name>
</gene>
<reference evidence="3 4" key="1">
    <citation type="submission" date="2018-02" db="EMBL/GenBank/DDBJ databases">
        <title>Draft genome sequences of Elsinoe sp., causing black scab on jojoba.</title>
        <authorList>
            <person name="Stodart B."/>
            <person name="Jeffress S."/>
            <person name="Ash G."/>
            <person name="Arun Chinnappa K."/>
        </authorList>
    </citation>
    <scope>NUCLEOTIDE SEQUENCE [LARGE SCALE GENOMIC DNA]</scope>
    <source>
        <strain evidence="3 4">Hillstone_2</strain>
    </source>
</reference>
<dbReference type="InterPro" id="IPR014144">
    <property type="entry name" value="LigD_PE_domain"/>
</dbReference>
<proteinExistence type="predicted"/>
<sequence length="312" mass="34766">MTDPPRSLKRKISPPPVRKSSAQENSASASTTTSASLPAAVEAGQNNLIESASHATGSLMIWDTGEYEVRPRYSQIRRAKETDDDISADSDNVREESSNIDLMSEPEKLRKAFQDRHVHLRLHGIRLPPGYTIAMRLPRQNYRGKQPGPPKRRRRKKEPQAKAPEPETTDSDTSISTSSTATSSANEETAKLKEAAAASDDEDRDAVERVLIRANNAYPGATNDIGSIHQRQWFLSLDREASGFVKERSGPDTGRWVRTRNDDGTMGGFETFFVQGREVERSIITGRMAMDIMDDAGMKGYKGRKMWRAITE</sequence>
<evidence type="ECO:0000259" key="2">
    <source>
        <dbReference type="Pfam" id="PF13298"/>
    </source>
</evidence>
<comment type="caution">
    <text evidence="3">The sequence shown here is derived from an EMBL/GenBank/DDBJ whole genome shotgun (WGS) entry which is preliminary data.</text>
</comment>
<organism evidence="3 4">
    <name type="scientific">Elsinoe australis</name>
    <dbReference type="NCBI Taxonomy" id="40998"/>
    <lineage>
        <taxon>Eukaryota</taxon>
        <taxon>Fungi</taxon>
        <taxon>Dikarya</taxon>
        <taxon>Ascomycota</taxon>
        <taxon>Pezizomycotina</taxon>
        <taxon>Dothideomycetes</taxon>
        <taxon>Dothideomycetidae</taxon>
        <taxon>Myriangiales</taxon>
        <taxon>Elsinoaceae</taxon>
        <taxon>Elsinoe</taxon>
    </lineage>
</organism>